<dbReference type="AlphaFoldDB" id="A0A3B0CLK7"/>
<dbReference type="InterPro" id="IPR037923">
    <property type="entry name" value="HTH-like"/>
</dbReference>
<dbReference type="InterPro" id="IPR018060">
    <property type="entry name" value="HTH_AraC"/>
</dbReference>
<evidence type="ECO:0000259" key="5">
    <source>
        <dbReference type="PROSITE" id="PS01124"/>
    </source>
</evidence>
<dbReference type="PANTHER" id="PTHR46796">
    <property type="entry name" value="HTH-TYPE TRANSCRIPTIONAL ACTIVATOR RHAS-RELATED"/>
    <property type="match status" value="1"/>
</dbReference>
<dbReference type="EMBL" id="RBAH01000006">
    <property type="protein sequence ID" value="RKN84886.1"/>
    <property type="molecule type" value="Genomic_DNA"/>
</dbReference>
<feature type="domain" description="HTH araC/xylS-type" evidence="5">
    <location>
        <begin position="199"/>
        <end position="297"/>
    </location>
</feature>
<keyword evidence="2" id="KW-0238">DNA-binding</keyword>
<evidence type="ECO:0000256" key="2">
    <source>
        <dbReference type="ARBA" id="ARBA00023125"/>
    </source>
</evidence>
<dbReference type="Proteomes" id="UP000282311">
    <property type="component" value="Unassembled WGS sequence"/>
</dbReference>
<dbReference type="CDD" id="cd02208">
    <property type="entry name" value="cupin_RmlC-like"/>
    <property type="match status" value="1"/>
</dbReference>
<name>A0A3B0CLK7_9BACL</name>
<dbReference type="SUPFAM" id="SSF51215">
    <property type="entry name" value="Regulatory protein AraC"/>
    <property type="match status" value="1"/>
</dbReference>
<dbReference type="GO" id="GO:0003700">
    <property type="term" value="F:DNA-binding transcription factor activity"/>
    <property type="evidence" value="ECO:0007669"/>
    <property type="project" value="InterPro"/>
</dbReference>
<gene>
    <name evidence="6" type="ORF">D7M11_10160</name>
</gene>
<evidence type="ECO:0000313" key="6">
    <source>
        <dbReference type="EMBL" id="RKN84886.1"/>
    </source>
</evidence>
<dbReference type="InterPro" id="IPR018062">
    <property type="entry name" value="HTH_AraC-typ_CS"/>
</dbReference>
<dbReference type="GO" id="GO:0043565">
    <property type="term" value="F:sequence-specific DNA binding"/>
    <property type="evidence" value="ECO:0007669"/>
    <property type="project" value="InterPro"/>
</dbReference>
<dbReference type="InterPro" id="IPR014710">
    <property type="entry name" value="RmlC-like_jellyroll"/>
</dbReference>
<evidence type="ECO:0000256" key="4">
    <source>
        <dbReference type="ARBA" id="ARBA00023163"/>
    </source>
</evidence>
<dbReference type="Pfam" id="PF12833">
    <property type="entry name" value="HTH_18"/>
    <property type="match status" value="1"/>
</dbReference>
<dbReference type="InterPro" id="IPR009057">
    <property type="entry name" value="Homeodomain-like_sf"/>
</dbReference>
<dbReference type="PROSITE" id="PS01124">
    <property type="entry name" value="HTH_ARAC_FAMILY_2"/>
    <property type="match status" value="1"/>
</dbReference>
<evidence type="ECO:0000256" key="1">
    <source>
        <dbReference type="ARBA" id="ARBA00023015"/>
    </source>
</evidence>
<dbReference type="SMART" id="SM00342">
    <property type="entry name" value="HTH_ARAC"/>
    <property type="match status" value="1"/>
</dbReference>
<keyword evidence="1" id="KW-0805">Transcription regulation</keyword>
<dbReference type="PROSITE" id="PS00041">
    <property type="entry name" value="HTH_ARAC_FAMILY_1"/>
    <property type="match status" value="1"/>
</dbReference>
<dbReference type="InterPro" id="IPR003313">
    <property type="entry name" value="AraC-bd"/>
</dbReference>
<keyword evidence="4" id="KW-0804">Transcription</keyword>
<keyword evidence="3" id="KW-0010">Activator</keyword>
<dbReference type="Pfam" id="PF02311">
    <property type="entry name" value="AraC_binding"/>
    <property type="match status" value="1"/>
</dbReference>
<organism evidence="6 7">
    <name type="scientific">Paenibacillus ginsengarvi</name>
    <dbReference type="NCBI Taxonomy" id="400777"/>
    <lineage>
        <taxon>Bacteria</taxon>
        <taxon>Bacillati</taxon>
        <taxon>Bacillota</taxon>
        <taxon>Bacilli</taxon>
        <taxon>Bacillales</taxon>
        <taxon>Paenibacillaceae</taxon>
        <taxon>Paenibacillus</taxon>
    </lineage>
</organism>
<evidence type="ECO:0000256" key="3">
    <source>
        <dbReference type="ARBA" id="ARBA00023159"/>
    </source>
</evidence>
<keyword evidence="7" id="KW-1185">Reference proteome</keyword>
<dbReference type="InterPro" id="IPR050204">
    <property type="entry name" value="AraC_XylS_family_regulators"/>
</dbReference>
<dbReference type="SUPFAM" id="SSF46689">
    <property type="entry name" value="Homeodomain-like"/>
    <property type="match status" value="2"/>
</dbReference>
<evidence type="ECO:0000313" key="7">
    <source>
        <dbReference type="Proteomes" id="UP000282311"/>
    </source>
</evidence>
<comment type="caution">
    <text evidence="6">The sequence shown here is derived from an EMBL/GenBank/DDBJ whole genome shotgun (WGS) entry which is preliminary data.</text>
</comment>
<protein>
    <submittedName>
        <fullName evidence="6">AraC family transcriptional regulator</fullName>
    </submittedName>
</protein>
<accession>A0A3B0CLK7</accession>
<dbReference type="Gene3D" id="1.10.10.60">
    <property type="entry name" value="Homeodomain-like"/>
    <property type="match status" value="2"/>
</dbReference>
<proteinExistence type="predicted"/>
<reference evidence="6 7" key="1">
    <citation type="journal article" date="2007" name="Int. J. Syst. Evol. Microbiol.">
        <title>Paenibacillus ginsengarvi sp. nov., isolated from soil from ginseng cultivation.</title>
        <authorList>
            <person name="Yoon M.H."/>
            <person name="Ten L.N."/>
            <person name="Im W.T."/>
        </authorList>
    </citation>
    <scope>NUCLEOTIDE SEQUENCE [LARGE SCALE GENOMIC DNA]</scope>
    <source>
        <strain evidence="6 7">KCTC 13059</strain>
    </source>
</reference>
<sequence>MNFTLQRFSGSRAGRLYCRADKRLRIHAAERRDAFMWKTDDRVLASTAIIGHGRGWEMQFHRHGSFECSVVLEGSGYFQSEGGPAVSIEAGHVVLIPPNVIHRYWTGSSIRFGVLQAERAEPETMKLFLAMAAKDRADYRLLYLSPGELDEYERLFRSWIRAVSQPLKQREQVVHAWLRLLLLTLAQSADSRAKPLSIASCADYIRDHLGEPVPIGELAKRAGVSESSFRRLFHETYGVSPKMYLQNCRLAEAQWQLRVSDKPIRSIAESVGFLSIHAFSAWFQKTAGMAPAEWRKRQRGGMDDGGESGT</sequence>
<dbReference type="Gene3D" id="2.60.120.10">
    <property type="entry name" value="Jelly Rolls"/>
    <property type="match status" value="1"/>
</dbReference>